<evidence type="ECO:0000313" key="3">
    <source>
        <dbReference type="Proteomes" id="UP000733379"/>
    </source>
</evidence>
<keyword evidence="3" id="KW-1185">Reference proteome</keyword>
<dbReference type="Proteomes" id="UP000733379">
    <property type="component" value="Unassembled WGS sequence"/>
</dbReference>
<proteinExistence type="predicted"/>
<organism evidence="2 3">
    <name type="scientific">Nocardia albiluteola</name>
    <dbReference type="NCBI Taxonomy" id="2842303"/>
    <lineage>
        <taxon>Bacteria</taxon>
        <taxon>Bacillati</taxon>
        <taxon>Actinomycetota</taxon>
        <taxon>Actinomycetes</taxon>
        <taxon>Mycobacteriales</taxon>
        <taxon>Nocardiaceae</taxon>
        <taxon>Nocardia</taxon>
    </lineage>
</organism>
<feature type="compositionally biased region" description="Low complexity" evidence="1">
    <location>
        <begin position="217"/>
        <end position="228"/>
    </location>
</feature>
<evidence type="ECO:0000256" key="1">
    <source>
        <dbReference type="SAM" id="MobiDB-lite"/>
    </source>
</evidence>
<gene>
    <name evidence="2" type="ORF">KO481_33515</name>
</gene>
<feature type="region of interest" description="Disordered" evidence="1">
    <location>
        <begin position="217"/>
        <end position="260"/>
    </location>
</feature>
<dbReference type="RefSeq" id="WP_215922500.1">
    <property type="nucleotide sequence ID" value="NZ_JAHKNI010000014.1"/>
</dbReference>
<name>A0ABS6B8G6_9NOCA</name>
<protein>
    <submittedName>
        <fullName evidence="2">Uncharacterized protein</fullName>
    </submittedName>
</protein>
<evidence type="ECO:0000313" key="2">
    <source>
        <dbReference type="EMBL" id="MBU3066428.1"/>
    </source>
</evidence>
<accession>A0ABS6B8G6</accession>
<reference evidence="2 3" key="1">
    <citation type="submission" date="2021-06" db="EMBL/GenBank/DDBJ databases">
        <title>Actinomycetes sequencing.</title>
        <authorList>
            <person name="Shan Q."/>
        </authorList>
    </citation>
    <scope>NUCLEOTIDE SEQUENCE [LARGE SCALE GENOMIC DNA]</scope>
    <source>
        <strain evidence="2 3">NEAU-G5</strain>
    </source>
</reference>
<dbReference type="EMBL" id="JAHKNI010000014">
    <property type="protein sequence ID" value="MBU3066428.1"/>
    <property type="molecule type" value="Genomic_DNA"/>
</dbReference>
<comment type="caution">
    <text evidence="2">The sequence shown here is derived from an EMBL/GenBank/DDBJ whole genome shotgun (WGS) entry which is preliminary data.</text>
</comment>
<sequence length="260" mass="28109">MTIQFSARDMVVLTILAEMYGAPLDLVASMLGVSRSRAYRIVARWQKAHMISANRVRPVPGAMWVYPTRSACEALLDRSVRYWVPTPKMAAHTRAVLELRLKLTGLDLDRWIPERLLHAEIGVTPAGQSRPHVHDGRYFTSEGDLRAVEVELTAKNAAAARSAVVQALAVAKQAGCARLTYYCRGEAVKNVIRAASADLGGPGEPQMRLLDLDDTLAPQQAESSSPASRPGLRVIAGGAADHEISQDSNTNDDDGKAVGS</sequence>